<evidence type="ECO:0000313" key="3">
    <source>
        <dbReference type="EMBL" id="CAD9368359.1"/>
    </source>
</evidence>
<organism evidence="3">
    <name type="scientific">Octactis speculum</name>
    <dbReference type="NCBI Taxonomy" id="3111310"/>
    <lineage>
        <taxon>Eukaryota</taxon>
        <taxon>Sar</taxon>
        <taxon>Stramenopiles</taxon>
        <taxon>Ochrophyta</taxon>
        <taxon>Dictyochophyceae</taxon>
        <taxon>Dictyochales</taxon>
        <taxon>Dictyochaceae</taxon>
        <taxon>Octactis</taxon>
    </lineage>
</organism>
<dbReference type="AlphaFoldDB" id="A0A7S2AHN4"/>
<feature type="coiled-coil region" evidence="1">
    <location>
        <begin position="67"/>
        <end position="101"/>
    </location>
</feature>
<evidence type="ECO:0000256" key="1">
    <source>
        <dbReference type="SAM" id="Coils"/>
    </source>
</evidence>
<name>A0A7S2AHN4_9STRA</name>
<feature type="compositionally biased region" description="Polar residues" evidence="2">
    <location>
        <begin position="194"/>
        <end position="206"/>
    </location>
</feature>
<feature type="compositionally biased region" description="Polar residues" evidence="2">
    <location>
        <begin position="169"/>
        <end position="184"/>
    </location>
</feature>
<protein>
    <recommendedName>
        <fullName evidence="4">CCHC-type domain-containing protein</fullName>
    </recommendedName>
</protein>
<accession>A0A7S2AHN4</accession>
<gene>
    <name evidence="3" type="ORF">DSPE1174_LOCUS112</name>
</gene>
<dbReference type="EMBL" id="HBGS01000212">
    <property type="protein sequence ID" value="CAD9368359.1"/>
    <property type="molecule type" value="Transcribed_RNA"/>
</dbReference>
<keyword evidence="1" id="KW-0175">Coiled coil</keyword>
<evidence type="ECO:0008006" key="4">
    <source>
        <dbReference type="Google" id="ProtNLM"/>
    </source>
</evidence>
<evidence type="ECO:0000256" key="2">
    <source>
        <dbReference type="SAM" id="MobiDB-lite"/>
    </source>
</evidence>
<reference evidence="3" key="1">
    <citation type="submission" date="2021-01" db="EMBL/GenBank/DDBJ databases">
        <authorList>
            <person name="Corre E."/>
            <person name="Pelletier E."/>
            <person name="Niang G."/>
            <person name="Scheremetjew M."/>
            <person name="Finn R."/>
            <person name="Kale V."/>
            <person name="Holt S."/>
            <person name="Cochrane G."/>
            <person name="Meng A."/>
            <person name="Brown T."/>
            <person name="Cohen L."/>
        </authorList>
    </citation>
    <scope>NUCLEOTIDE SEQUENCE</scope>
    <source>
        <strain evidence="3">CCMP1381</strain>
    </source>
</reference>
<proteinExistence type="predicted"/>
<feature type="compositionally biased region" description="Basic and acidic residues" evidence="2">
    <location>
        <begin position="110"/>
        <end position="140"/>
    </location>
</feature>
<feature type="region of interest" description="Disordered" evidence="2">
    <location>
        <begin position="110"/>
        <end position="206"/>
    </location>
</feature>
<sequence length="292" mass="32812">MDLDLRRPEVKIHRKPEVKNLRIPETFSIAAMATRSSSDSENSTESFYDLGRGEQQIPNNSEIIAMVQANQQDVQELKGKNERLEEICNVQETEIRSLRESLVCMRNNEEKAAADESNNEEKVETTIEEEKCMEREDMREPATSFGGTPEAWMTRPADRTALRAGLGPSTGTQRRPTASSNVQQPRPARKSDENTGPQIHAQGSSPVVENLINSFTDLGLTNVNRSTHATLSSGERVYGPGWSENGRKYTSKHGRTFDTTSPPPGKCFNCGGNHWRKDCPNSMHNNLDHWRR</sequence>